<feature type="compositionally biased region" description="Basic and acidic residues" evidence="1">
    <location>
        <begin position="77"/>
        <end position="91"/>
    </location>
</feature>
<dbReference type="InterPro" id="IPR037053">
    <property type="entry name" value="Phage_tail_collar_dom_sf"/>
</dbReference>
<evidence type="ECO:0000256" key="1">
    <source>
        <dbReference type="SAM" id="MobiDB-lite"/>
    </source>
</evidence>
<dbReference type="AlphaFoldDB" id="A0A4Z0M1V2"/>
<feature type="region of interest" description="Disordered" evidence="1">
    <location>
        <begin position="117"/>
        <end position="181"/>
    </location>
</feature>
<evidence type="ECO:0000313" key="3">
    <source>
        <dbReference type="EMBL" id="TGD73521.1"/>
    </source>
</evidence>
<gene>
    <name evidence="3" type="ORF">E4634_10860</name>
</gene>
<dbReference type="InterPro" id="IPR011083">
    <property type="entry name" value="Phage_tail_collar_dom"/>
</dbReference>
<dbReference type="Proteomes" id="UP000298050">
    <property type="component" value="Unassembled WGS sequence"/>
</dbReference>
<feature type="compositionally biased region" description="Low complexity" evidence="1">
    <location>
        <begin position="94"/>
        <end position="105"/>
    </location>
</feature>
<protein>
    <submittedName>
        <fullName evidence="3">Tail fiber protein</fullName>
    </submittedName>
</protein>
<keyword evidence="4" id="KW-1185">Reference proteome</keyword>
<dbReference type="Gene3D" id="3.90.1340.10">
    <property type="entry name" value="Phage tail collar domain"/>
    <property type="match status" value="1"/>
</dbReference>
<dbReference type="Pfam" id="PF07484">
    <property type="entry name" value="Collar"/>
    <property type="match status" value="1"/>
</dbReference>
<feature type="compositionally biased region" description="Basic and acidic residues" evidence="1">
    <location>
        <begin position="125"/>
        <end position="140"/>
    </location>
</feature>
<reference evidence="3 4" key="1">
    <citation type="submission" date="2019-04" db="EMBL/GenBank/DDBJ databases">
        <title>Taxonomy of novel Haliea sp. from mangrove soil of West Coast of India.</title>
        <authorList>
            <person name="Verma A."/>
            <person name="Kumar P."/>
            <person name="Krishnamurthi S."/>
        </authorList>
    </citation>
    <scope>NUCLEOTIDE SEQUENCE [LARGE SCALE GENOMIC DNA]</scope>
    <source>
        <strain evidence="3 4">SAOS-164</strain>
    </source>
</reference>
<evidence type="ECO:0000259" key="2">
    <source>
        <dbReference type="Pfam" id="PF07484"/>
    </source>
</evidence>
<sequence>MADNMPVGSIINYAGPITSSTTITLDTQGWLICDGSQYSTTDFAELFAAIGYAHGGSGALFNVPDLRGMFVRGVNGDARKLGRPVDPDTDSRTAPAAGGNSGNAVGSVQAYATAKPNADYDSDSAGDHAHSADHLPDSNHKAYAGSVGRVGAKWNSSSSVKTKQAGLHSHTITGGGDSETRPANMAQYFLIKFKTLS</sequence>
<dbReference type="SUPFAM" id="SSF88874">
    <property type="entry name" value="Receptor-binding domain of short tail fibre protein gp12"/>
    <property type="match status" value="1"/>
</dbReference>
<dbReference type="EMBL" id="SRLE01000007">
    <property type="protein sequence ID" value="TGD73521.1"/>
    <property type="molecule type" value="Genomic_DNA"/>
</dbReference>
<dbReference type="OrthoDB" id="9810174at2"/>
<feature type="domain" description="Phage tail collar" evidence="2">
    <location>
        <begin position="8"/>
        <end position="71"/>
    </location>
</feature>
<comment type="caution">
    <text evidence="3">The sequence shown here is derived from an EMBL/GenBank/DDBJ whole genome shotgun (WGS) entry which is preliminary data.</text>
</comment>
<evidence type="ECO:0000313" key="4">
    <source>
        <dbReference type="Proteomes" id="UP000298050"/>
    </source>
</evidence>
<feature type="region of interest" description="Disordered" evidence="1">
    <location>
        <begin position="77"/>
        <end position="105"/>
    </location>
</feature>
<organism evidence="3 4">
    <name type="scientific">Mangrovimicrobium sediminis</name>
    <dbReference type="NCBI Taxonomy" id="2562682"/>
    <lineage>
        <taxon>Bacteria</taxon>
        <taxon>Pseudomonadati</taxon>
        <taxon>Pseudomonadota</taxon>
        <taxon>Gammaproteobacteria</taxon>
        <taxon>Cellvibrionales</taxon>
        <taxon>Halieaceae</taxon>
        <taxon>Mangrovimicrobium</taxon>
    </lineage>
</organism>
<name>A0A4Z0M1V2_9GAMM</name>
<accession>A0A4Z0M1V2</accession>
<proteinExistence type="predicted"/>
<dbReference type="RefSeq" id="WP_135443759.1">
    <property type="nucleotide sequence ID" value="NZ_SRLE01000007.1"/>
</dbReference>